<reference evidence="2" key="2">
    <citation type="submission" date="2015-01" db="EMBL/GenBank/DDBJ databases">
        <title>Evolutionary Origins and Diversification of the Mycorrhizal Mutualists.</title>
        <authorList>
            <consortium name="DOE Joint Genome Institute"/>
            <consortium name="Mycorrhizal Genomics Consortium"/>
            <person name="Kohler A."/>
            <person name="Kuo A."/>
            <person name="Nagy L.G."/>
            <person name="Floudas D."/>
            <person name="Copeland A."/>
            <person name="Barry K.W."/>
            <person name="Cichocki N."/>
            <person name="Veneault-Fourrey C."/>
            <person name="LaButti K."/>
            <person name="Lindquist E.A."/>
            <person name="Lipzen A."/>
            <person name="Lundell T."/>
            <person name="Morin E."/>
            <person name="Murat C."/>
            <person name="Riley R."/>
            <person name="Ohm R."/>
            <person name="Sun H."/>
            <person name="Tunlid A."/>
            <person name="Henrissat B."/>
            <person name="Grigoriev I.V."/>
            <person name="Hibbett D.S."/>
            <person name="Martin F."/>
        </authorList>
    </citation>
    <scope>NUCLEOTIDE SEQUENCE [LARGE SCALE GENOMIC DNA]</scope>
    <source>
        <strain evidence="2">UH-Slu-Lm8-n1</strain>
    </source>
</reference>
<gene>
    <name evidence="1" type="ORF">CY34DRAFT_757325</name>
</gene>
<dbReference type="EMBL" id="KN836158">
    <property type="protein sequence ID" value="KIK32654.1"/>
    <property type="molecule type" value="Genomic_DNA"/>
</dbReference>
<proteinExistence type="predicted"/>
<sequence>MKQGLRKTWCAPNLEIYVMRAIDLMIVENRTQVDILGVAPKESGQSVLGQAFDPFRPRSIVEFGVML</sequence>
<protein>
    <submittedName>
        <fullName evidence="1">Uncharacterized protein</fullName>
    </submittedName>
</protein>
<dbReference type="InParanoid" id="A0A0D0A367"/>
<name>A0A0D0A367_9AGAM</name>
<evidence type="ECO:0000313" key="2">
    <source>
        <dbReference type="Proteomes" id="UP000054485"/>
    </source>
</evidence>
<keyword evidence="2" id="KW-1185">Reference proteome</keyword>
<dbReference type="AlphaFoldDB" id="A0A0D0A367"/>
<reference evidence="1 2" key="1">
    <citation type="submission" date="2014-04" db="EMBL/GenBank/DDBJ databases">
        <authorList>
            <consortium name="DOE Joint Genome Institute"/>
            <person name="Kuo A."/>
            <person name="Ruytinx J."/>
            <person name="Rineau F."/>
            <person name="Colpaert J."/>
            <person name="Kohler A."/>
            <person name="Nagy L.G."/>
            <person name="Floudas D."/>
            <person name="Copeland A."/>
            <person name="Barry K.W."/>
            <person name="Cichocki N."/>
            <person name="Veneault-Fourrey C."/>
            <person name="LaButti K."/>
            <person name="Lindquist E.A."/>
            <person name="Lipzen A."/>
            <person name="Lundell T."/>
            <person name="Morin E."/>
            <person name="Murat C."/>
            <person name="Sun H."/>
            <person name="Tunlid A."/>
            <person name="Henrissat B."/>
            <person name="Grigoriev I.V."/>
            <person name="Hibbett D.S."/>
            <person name="Martin F."/>
            <person name="Nordberg H.P."/>
            <person name="Cantor M.N."/>
            <person name="Hua S.X."/>
        </authorList>
    </citation>
    <scope>NUCLEOTIDE SEQUENCE [LARGE SCALE GENOMIC DNA]</scope>
    <source>
        <strain evidence="1 2">UH-Slu-Lm8-n1</strain>
    </source>
</reference>
<dbReference type="Proteomes" id="UP000054485">
    <property type="component" value="Unassembled WGS sequence"/>
</dbReference>
<organism evidence="1 2">
    <name type="scientific">Suillus luteus UH-Slu-Lm8-n1</name>
    <dbReference type="NCBI Taxonomy" id="930992"/>
    <lineage>
        <taxon>Eukaryota</taxon>
        <taxon>Fungi</taxon>
        <taxon>Dikarya</taxon>
        <taxon>Basidiomycota</taxon>
        <taxon>Agaricomycotina</taxon>
        <taxon>Agaricomycetes</taxon>
        <taxon>Agaricomycetidae</taxon>
        <taxon>Boletales</taxon>
        <taxon>Suillineae</taxon>
        <taxon>Suillaceae</taxon>
        <taxon>Suillus</taxon>
    </lineage>
</organism>
<evidence type="ECO:0000313" key="1">
    <source>
        <dbReference type="EMBL" id="KIK32654.1"/>
    </source>
</evidence>
<dbReference type="HOGENOM" id="CLU_2819724_0_0_1"/>
<accession>A0A0D0A367</accession>
<feature type="non-terminal residue" evidence="1">
    <location>
        <position position="67"/>
    </location>
</feature>